<dbReference type="Gene3D" id="1.10.12.10">
    <property type="entry name" value="Lyase 2-enoyl-coa Hydratase, Chain A, domain 2"/>
    <property type="match status" value="1"/>
</dbReference>
<organism evidence="3 4">
    <name type="scientific">Pseudonocardia petroleophila</name>
    <dbReference type="NCBI Taxonomy" id="37331"/>
    <lineage>
        <taxon>Bacteria</taxon>
        <taxon>Bacillati</taxon>
        <taxon>Actinomycetota</taxon>
        <taxon>Actinomycetes</taxon>
        <taxon>Pseudonocardiales</taxon>
        <taxon>Pseudonocardiaceae</taxon>
        <taxon>Pseudonocardia</taxon>
    </lineage>
</organism>
<dbReference type="CDD" id="cd06558">
    <property type="entry name" value="crotonase-like"/>
    <property type="match status" value="1"/>
</dbReference>
<dbReference type="GO" id="GO:0003824">
    <property type="term" value="F:catalytic activity"/>
    <property type="evidence" value="ECO:0007669"/>
    <property type="project" value="InterPro"/>
</dbReference>
<dbReference type="EMBL" id="CP060131">
    <property type="protein sequence ID" value="QNG50309.1"/>
    <property type="molecule type" value="Genomic_DNA"/>
</dbReference>
<dbReference type="Proteomes" id="UP000515728">
    <property type="component" value="Chromosome"/>
</dbReference>
<comment type="similarity">
    <text evidence="1 2">Belongs to the enoyl-CoA hydratase/isomerase family.</text>
</comment>
<proteinExistence type="inferred from homology"/>
<evidence type="ECO:0000256" key="2">
    <source>
        <dbReference type="RuleBase" id="RU003707"/>
    </source>
</evidence>
<evidence type="ECO:0000313" key="4">
    <source>
        <dbReference type="Proteomes" id="UP000515728"/>
    </source>
</evidence>
<sequence>MTELREVPLEQSRFAELLYDVTDGVARITLNRPAELNSFSTNLYRELRDAVRLATIDDAVDIVVITGNGRAFATGGDLKEVLAYLRPDADPLDIYRFEDNLPFETVRQCPKVTIAAVNGICMAGGLITTMSCDISVAVADAVFAAPEGKVGVAEGWMPAVMFGRVSMAKMRYLVLTGTAIPADKAERWGLITEVVPDAEALDRRVGEIIEEVRGTSPDVRRSYKQTINDIAPTGKMGDFREGTGTPDGIEGLSAFAEKRRPRYRNGTAHA</sequence>
<gene>
    <name evidence="3" type="ORF">H6H00_18900</name>
</gene>
<dbReference type="Gene3D" id="3.90.226.10">
    <property type="entry name" value="2-enoyl-CoA Hydratase, Chain A, domain 1"/>
    <property type="match status" value="1"/>
</dbReference>
<dbReference type="Pfam" id="PF00378">
    <property type="entry name" value="ECH_1"/>
    <property type="match status" value="1"/>
</dbReference>
<evidence type="ECO:0000256" key="1">
    <source>
        <dbReference type="ARBA" id="ARBA00005254"/>
    </source>
</evidence>
<dbReference type="InterPro" id="IPR051683">
    <property type="entry name" value="Enoyl-CoA_Hydratase/Isomerase"/>
</dbReference>
<dbReference type="PANTHER" id="PTHR42964">
    <property type="entry name" value="ENOYL-COA HYDRATASE"/>
    <property type="match status" value="1"/>
</dbReference>
<name>A0A7G7MBZ8_9PSEU</name>
<dbReference type="RefSeq" id="WP_185717071.1">
    <property type="nucleotide sequence ID" value="NZ_BAAAWI010000001.1"/>
</dbReference>
<dbReference type="PANTHER" id="PTHR42964:SF1">
    <property type="entry name" value="POLYKETIDE BIOSYNTHESIS ENOYL-COA HYDRATASE PKSH-RELATED"/>
    <property type="match status" value="1"/>
</dbReference>
<dbReference type="InterPro" id="IPR001753">
    <property type="entry name" value="Enoyl-CoA_hydra/iso"/>
</dbReference>
<dbReference type="AlphaFoldDB" id="A0A7G7MBZ8"/>
<reference evidence="3 4" key="1">
    <citation type="submission" date="2020-08" db="EMBL/GenBank/DDBJ databases">
        <authorList>
            <person name="Mo P."/>
        </authorList>
    </citation>
    <scope>NUCLEOTIDE SEQUENCE [LARGE SCALE GENOMIC DNA]</scope>
    <source>
        <strain evidence="3 4">CGMCC 4.1532</strain>
    </source>
</reference>
<dbReference type="PROSITE" id="PS00166">
    <property type="entry name" value="ENOYL_COA_HYDRATASE"/>
    <property type="match status" value="1"/>
</dbReference>
<dbReference type="KEGG" id="ppel:H6H00_18900"/>
<dbReference type="InterPro" id="IPR014748">
    <property type="entry name" value="Enoyl-CoA_hydra_C"/>
</dbReference>
<keyword evidence="4" id="KW-1185">Reference proteome</keyword>
<accession>A0A7G7MBZ8</accession>
<dbReference type="InterPro" id="IPR029045">
    <property type="entry name" value="ClpP/crotonase-like_dom_sf"/>
</dbReference>
<protein>
    <submittedName>
        <fullName evidence="3">Enoyl-CoA hydratase/isomerase family protein</fullName>
    </submittedName>
</protein>
<dbReference type="InterPro" id="IPR018376">
    <property type="entry name" value="Enoyl-CoA_hyd/isom_CS"/>
</dbReference>
<dbReference type="SUPFAM" id="SSF52096">
    <property type="entry name" value="ClpP/crotonase"/>
    <property type="match status" value="1"/>
</dbReference>
<evidence type="ECO:0000313" key="3">
    <source>
        <dbReference type="EMBL" id="QNG50309.1"/>
    </source>
</evidence>